<sequence>MIRRQLINFQNRSVDVRVGLGAFDELSRMFASAVGKPKRAMVVWNSATSERFGEVVEHALVDAGFVVSPLVLEVSPAGATLVDADTVFGALSANGITCDDLVVAVGDTATCSVVCWCANQWCGRTECALLPTTFDAMLTVATTMKPLVASSANALPAIAFRPEPGLVVCDLDLVREADPEDLKLGYVVLVGTMLSSSKSRWNQFTETVPEILAGEEVALVNAVQWSQTARKDVLMATNPSARHALDFGKTGERTLRACLGDAASQVPAYQLLSEGMRFEARLAHDACDFDIDYVFEVDDCLEDFGIEELAFDLEPAAYIEEFRKQQFARSNRSMLPLPAALGAIRLTSVEDEVLERHAHAYLASRKELL</sequence>
<protein>
    <submittedName>
        <fullName evidence="1">3-dehydroquinate synthase</fullName>
    </submittedName>
</protein>
<accession>A0A174CLD0</accession>
<evidence type="ECO:0000313" key="2">
    <source>
        <dbReference type="Proteomes" id="UP000095468"/>
    </source>
</evidence>
<reference evidence="1 2" key="1">
    <citation type="submission" date="2015-09" db="EMBL/GenBank/DDBJ databases">
        <authorList>
            <consortium name="Pathogen Informatics"/>
        </authorList>
    </citation>
    <scope>NUCLEOTIDE SEQUENCE [LARGE SCALE GENOMIC DNA]</scope>
    <source>
        <strain evidence="1 2">2789STDY5608823</strain>
    </source>
</reference>
<dbReference type="RefSeq" id="WP_055286443.1">
    <property type="nucleotide sequence ID" value="NZ_CYYP01000008.1"/>
</dbReference>
<gene>
    <name evidence="1" type="ORF">ERS852381_01099</name>
</gene>
<evidence type="ECO:0000313" key="1">
    <source>
        <dbReference type="EMBL" id="CUO12710.1"/>
    </source>
</evidence>
<dbReference type="SUPFAM" id="SSF56796">
    <property type="entry name" value="Dehydroquinate synthase-like"/>
    <property type="match status" value="1"/>
</dbReference>
<dbReference type="EMBL" id="CYYP01000008">
    <property type="protein sequence ID" value="CUO12710.1"/>
    <property type="molecule type" value="Genomic_DNA"/>
</dbReference>
<dbReference type="AlphaFoldDB" id="A0A174CLD0"/>
<dbReference type="Gene3D" id="3.40.50.1970">
    <property type="match status" value="1"/>
</dbReference>
<name>A0A174CLD0_9ACTN</name>
<organism evidence="1 2">
    <name type="scientific">Collinsella aerofaciens</name>
    <dbReference type="NCBI Taxonomy" id="74426"/>
    <lineage>
        <taxon>Bacteria</taxon>
        <taxon>Bacillati</taxon>
        <taxon>Actinomycetota</taxon>
        <taxon>Coriobacteriia</taxon>
        <taxon>Coriobacteriales</taxon>
        <taxon>Coriobacteriaceae</taxon>
        <taxon>Collinsella</taxon>
    </lineage>
</organism>
<proteinExistence type="predicted"/>
<dbReference type="Proteomes" id="UP000095468">
    <property type="component" value="Unassembled WGS sequence"/>
</dbReference>